<dbReference type="RefSeq" id="WP_258332671.1">
    <property type="nucleotide sequence ID" value="NZ_JAPTGG010000014.1"/>
</dbReference>
<dbReference type="AlphaFoldDB" id="A0A9J6RQ62"/>
<protein>
    <submittedName>
        <fullName evidence="8">Sodium:proton antiporter</fullName>
    </submittedName>
</protein>
<feature type="transmembrane region" description="Helical" evidence="6">
    <location>
        <begin position="62"/>
        <end position="80"/>
    </location>
</feature>
<dbReference type="GO" id="GO:0005886">
    <property type="term" value="C:plasma membrane"/>
    <property type="evidence" value="ECO:0007669"/>
    <property type="project" value="UniProtKB-SubCell"/>
</dbReference>
<accession>A0A9J6RQ62</accession>
<dbReference type="PANTHER" id="PTHR43478">
    <property type="entry name" value="NA+/H+ ANTIPORTER-RELATED"/>
    <property type="match status" value="1"/>
</dbReference>
<organism evidence="8 9">
    <name type="scientific">Dasania phycosphaerae</name>
    <dbReference type="NCBI Taxonomy" id="2950436"/>
    <lineage>
        <taxon>Bacteria</taxon>
        <taxon>Pseudomonadati</taxon>
        <taxon>Pseudomonadota</taxon>
        <taxon>Gammaproteobacteria</taxon>
        <taxon>Cellvibrionales</taxon>
        <taxon>Spongiibacteraceae</taxon>
        <taxon>Dasania</taxon>
    </lineage>
</organism>
<sequence length="450" mass="48046">MLEPGISSLLPTLVVLISAVLLKRALEALIIGALVGFIMLQEHLFMAGFLNAVLQSMNNETVSWIVLTVAMFGSIITLLVKSGSANAFASSLTRYIKTGPQALLATWGLGLLIFLDDYLNALAVGSAMKKVTDKLKVSREMLAYVVDTTAAPVCILLPFSTWAIYVSGLLESNNVAAVGQGIHAYIGAIPYMLYAWVALLMPPLLATGKLPLLGGMRKAQARAQAGQSKPSGFIDAQDEHAEGGAAKGRFMHFVVPMLALIGFTWLFDIDILKGAFATLVLIIAMYSLQGLMKLHEIFDHCMTGVKSMVEVIAILIMSFVLKDVNDQLQLTPYVIDIATSWVNPLLLPLITFLALAIVAFATGTFWGLYAVALPVVIPLANTMGVDVYLMIGAVISAGAFGSHACFYSDSTILSAQGSGCPPMNHALTQLPYALMAASITAVGFLLLAWL</sequence>
<reference evidence="8 9" key="1">
    <citation type="submission" date="2022-12" db="EMBL/GenBank/DDBJ databases">
        <title>Dasania phycosphaerae sp. nov., isolated from particulate material of the south coast of Korea.</title>
        <authorList>
            <person name="Jiang Y."/>
        </authorList>
    </citation>
    <scope>NUCLEOTIDE SEQUENCE [LARGE SCALE GENOMIC DNA]</scope>
    <source>
        <strain evidence="8 9">GY-19</strain>
    </source>
</reference>
<evidence type="ECO:0000256" key="4">
    <source>
        <dbReference type="ARBA" id="ARBA00022989"/>
    </source>
</evidence>
<feature type="transmembrane region" description="Helical" evidence="6">
    <location>
        <begin position="6"/>
        <end position="22"/>
    </location>
</feature>
<comment type="subcellular location">
    <subcellularLocation>
        <location evidence="1">Cell membrane</location>
        <topology evidence="1">Multi-pass membrane protein</topology>
    </subcellularLocation>
</comment>
<evidence type="ECO:0000256" key="5">
    <source>
        <dbReference type="ARBA" id="ARBA00023136"/>
    </source>
</evidence>
<evidence type="ECO:0000256" key="2">
    <source>
        <dbReference type="ARBA" id="ARBA00022475"/>
    </source>
</evidence>
<keyword evidence="9" id="KW-1185">Reference proteome</keyword>
<feature type="transmembrane region" description="Helical" evidence="6">
    <location>
        <begin position="101"/>
        <end position="121"/>
    </location>
</feature>
<evidence type="ECO:0000313" key="8">
    <source>
        <dbReference type="EMBL" id="MCZ0866644.1"/>
    </source>
</evidence>
<evidence type="ECO:0000259" key="7">
    <source>
        <dbReference type="Pfam" id="PF03553"/>
    </source>
</evidence>
<feature type="transmembrane region" description="Helical" evidence="6">
    <location>
        <begin position="29"/>
        <end position="50"/>
    </location>
</feature>
<keyword evidence="2" id="KW-1003">Cell membrane</keyword>
<feature type="domain" description="Na+/H+ antiporter NhaC-like C-terminal" evidence="7">
    <location>
        <begin position="184"/>
        <end position="449"/>
    </location>
</feature>
<evidence type="ECO:0000256" key="6">
    <source>
        <dbReference type="SAM" id="Phobius"/>
    </source>
</evidence>
<feature type="transmembrane region" description="Helical" evidence="6">
    <location>
        <begin position="430"/>
        <end position="449"/>
    </location>
</feature>
<feature type="transmembrane region" description="Helical" evidence="6">
    <location>
        <begin position="387"/>
        <end position="409"/>
    </location>
</feature>
<feature type="transmembrane region" description="Helical" evidence="6">
    <location>
        <begin position="182"/>
        <end position="206"/>
    </location>
</feature>
<feature type="transmembrane region" description="Helical" evidence="6">
    <location>
        <begin position="250"/>
        <end position="267"/>
    </location>
</feature>
<keyword evidence="5 6" id="KW-0472">Membrane</keyword>
<gene>
    <name evidence="8" type="ORF">O0V09_15640</name>
</gene>
<comment type="caution">
    <text evidence="8">The sequence shown here is derived from an EMBL/GenBank/DDBJ whole genome shotgun (WGS) entry which is preliminary data.</text>
</comment>
<evidence type="ECO:0000256" key="1">
    <source>
        <dbReference type="ARBA" id="ARBA00004651"/>
    </source>
</evidence>
<dbReference type="Proteomes" id="UP001069090">
    <property type="component" value="Unassembled WGS sequence"/>
</dbReference>
<proteinExistence type="predicted"/>
<evidence type="ECO:0000313" key="9">
    <source>
        <dbReference type="Proteomes" id="UP001069090"/>
    </source>
</evidence>
<name>A0A9J6RQ62_9GAMM</name>
<feature type="transmembrane region" description="Helical" evidence="6">
    <location>
        <begin position="274"/>
        <end position="292"/>
    </location>
</feature>
<feature type="transmembrane region" description="Helical" evidence="6">
    <location>
        <begin position="141"/>
        <end position="170"/>
    </location>
</feature>
<feature type="transmembrane region" description="Helical" evidence="6">
    <location>
        <begin position="345"/>
        <end position="367"/>
    </location>
</feature>
<keyword evidence="3 6" id="KW-0812">Transmembrane</keyword>
<evidence type="ECO:0000256" key="3">
    <source>
        <dbReference type="ARBA" id="ARBA00022692"/>
    </source>
</evidence>
<keyword evidence="4 6" id="KW-1133">Transmembrane helix</keyword>
<dbReference type="InterPro" id="IPR018461">
    <property type="entry name" value="Na/H_Antiport_NhaC-like_C"/>
</dbReference>
<dbReference type="Pfam" id="PF03553">
    <property type="entry name" value="Na_H_antiporter"/>
    <property type="match status" value="1"/>
</dbReference>
<dbReference type="EMBL" id="JAPTGG010000014">
    <property type="protein sequence ID" value="MCZ0866644.1"/>
    <property type="molecule type" value="Genomic_DNA"/>
</dbReference>
<dbReference type="PANTHER" id="PTHR43478:SF1">
    <property type="entry name" value="NA+_H+ ANTIPORTER NHAC-LIKE C-TERMINAL DOMAIN-CONTAINING PROTEIN"/>
    <property type="match status" value="1"/>
</dbReference>